<dbReference type="KEGG" id="aman:B6F84_05235"/>
<dbReference type="Proteomes" id="UP000193404">
    <property type="component" value="Chromosome"/>
</dbReference>
<dbReference type="OrthoDB" id="146831at2157"/>
<reference evidence="1 2" key="1">
    <citation type="submission" date="2017-03" db="EMBL/GenBank/DDBJ databases">
        <title>Sulfur activation and transportation mechanism of thermophilic Archaea Acidianus manzaensis YN-25.</title>
        <authorList>
            <person name="Ma Y."/>
            <person name="Yang Y."/>
            <person name="Xia J."/>
        </authorList>
    </citation>
    <scope>NUCLEOTIDE SEQUENCE [LARGE SCALE GENOMIC DNA]</scope>
    <source>
        <strain evidence="1 2">YN-25</strain>
    </source>
</reference>
<evidence type="ECO:0008006" key="3">
    <source>
        <dbReference type="Google" id="ProtNLM"/>
    </source>
</evidence>
<organism evidence="1 2">
    <name type="scientific">Acidianus manzaensis</name>
    <dbReference type="NCBI Taxonomy" id="282676"/>
    <lineage>
        <taxon>Archaea</taxon>
        <taxon>Thermoproteota</taxon>
        <taxon>Thermoprotei</taxon>
        <taxon>Sulfolobales</taxon>
        <taxon>Sulfolobaceae</taxon>
        <taxon>Acidianus</taxon>
    </lineage>
</organism>
<proteinExistence type="predicted"/>
<dbReference type="RefSeq" id="WP_148691263.1">
    <property type="nucleotide sequence ID" value="NZ_CP020477.1"/>
</dbReference>
<dbReference type="STRING" id="282676.B6F84_05235"/>
<name>A0A1W6JYY7_9CREN</name>
<evidence type="ECO:0000313" key="2">
    <source>
        <dbReference type="Proteomes" id="UP000193404"/>
    </source>
</evidence>
<protein>
    <recommendedName>
        <fullName evidence="3">Metallopeptidase</fullName>
    </recommendedName>
</protein>
<dbReference type="GeneID" id="41590300"/>
<sequence>MPSQGIIIDIVLNDIRRVVKDKLGKEVEGVKVMVVNYLPPTILAYVKANDNTIYVNYQQYMRAKNMGYEYEYLFVVILHEYLHLVGIADEREVRRIDLEIVQDKFKENSIAYRIALDLTDPRDIYLKESQKFGRPNTFM</sequence>
<gene>
    <name evidence="1" type="ORF">B6F84_05235</name>
</gene>
<accession>A0A1W6JYY7</accession>
<dbReference type="AlphaFoldDB" id="A0A1W6JYY7"/>
<evidence type="ECO:0000313" key="1">
    <source>
        <dbReference type="EMBL" id="ARM75493.1"/>
    </source>
</evidence>
<keyword evidence="2" id="KW-1185">Reference proteome</keyword>
<dbReference type="EMBL" id="CP020477">
    <property type="protein sequence ID" value="ARM75493.1"/>
    <property type="molecule type" value="Genomic_DNA"/>
</dbReference>